<dbReference type="EMBL" id="BGZK01000369">
    <property type="protein sequence ID" value="GBP39691.1"/>
    <property type="molecule type" value="Genomic_DNA"/>
</dbReference>
<evidence type="ECO:0000313" key="1">
    <source>
        <dbReference type="EMBL" id="GBP39691.1"/>
    </source>
</evidence>
<name>A0A4C1VM50_EUMVA</name>
<evidence type="ECO:0000313" key="2">
    <source>
        <dbReference type="Proteomes" id="UP000299102"/>
    </source>
</evidence>
<keyword evidence="2" id="KW-1185">Reference proteome</keyword>
<proteinExistence type="predicted"/>
<dbReference type="Proteomes" id="UP000299102">
    <property type="component" value="Unassembled WGS sequence"/>
</dbReference>
<dbReference type="OrthoDB" id="425681at2759"/>
<accession>A0A4C1VM50</accession>
<gene>
    <name evidence="1" type="ORF">EVAR_25515_1</name>
</gene>
<sequence>MNDSIKKRAMKVNISKIQVMVLERSGSIIEYEGEKELNRFEKYVRHLIGFEMTRSMASTTTALMVCLVSKTSKRVMNRIVKTASTMPGHRD</sequence>
<organism evidence="1 2">
    <name type="scientific">Eumeta variegata</name>
    <name type="common">Bagworm moth</name>
    <name type="synonym">Eumeta japonica</name>
    <dbReference type="NCBI Taxonomy" id="151549"/>
    <lineage>
        <taxon>Eukaryota</taxon>
        <taxon>Metazoa</taxon>
        <taxon>Ecdysozoa</taxon>
        <taxon>Arthropoda</taxon>
        <taxon>Hexapoda</taxon>
        <taxon>Insecta</taxon>
        <taxon>Pterygota</taxon>
        <taxon>Neoptera</taxon>
        <taxon>Endopterygota</taxon>
        <taxon>Lepidoptera</taxon>
        <taxon>Glossata</taxon>
        <taxon>Ditrysia</taxon>
        <taxon>Tineoidea</taxon>
        <taxon>Psychidae</taxon>
        <taxon>Oiketicinae</taxon>
        <taxon>Eumeta</taxon>
    </lineage>
</organism>
<protein>
    <submittedName>
        <fullName evidence="1">Uncharacterized protein</fullName>
    </submittedName>
</protein>
<comment type="caution">
    <text evidence="1">The sequence shown here is derived from an EMBL/GenBank/DDBJ whole genome shotgun (WGS) entry which is preliminary data.</text>
</comment>
<reference evidence="1 2" key="1">
    <citation type="journal article" date="2019" name="Commun. Biol.">
        <title>The bagworm genome reveals a unique fibroin gene that provides high tensile strength.</title>
        <authorList>
            <person name="Kono N."/>
            <person name="Nakamura H."/>
            <person name="Ohtoshi R."/>
            <person name="Tomita M."/>
            <person name="Numata K."/>
            <person name="Arakawa K."/>
        </authorList>
    </citation>
    <scope>NUCLEOTIDE SEQUENCE [LARGE SCALE GENOMIC DNA]</scope>
</reference>
<dbReference type="AlphaFoldDB" id="A0A4C1VM50"/>